<proteinExistence type="predicted"/>
<evidence type="ECO:0000313" key="1">
    <source>
        <dbReference type="EMBL" id="CDW71296.1"/>
    </source>
</evidence>
<dbReference type="InParanoid" id="A0A077ZS51"/>
<protein>
    <submittedName>
        <fullName evidence="1">Uncharacterized protein</fullName>
    </submittedName>
</protein>
<sequence>MEQKATKLLNDLYQIQVEKFDKINLKNFIRKSGAKEEIDEASLKKYILQTPIEDLGIDKTALDNHIIHDVLKKPLLIEIKEFRNVSQPFQRAVDLGDEEKKASKARDATYQLQAHDGKRFIKIIMLFTDQSKFVRTINESNKFCLYDAYLSPQDTTTFILDFQEQITQIYNNKDSPRLTEAYSEIKGLPIKYTNAPRFVFLNENAGEEGEKQEEEQEDEFADLFKQFNVPDLTGSERTYIKRYEQLGFWRKKYNPQQQQPQQ</sequence>
<reference evidence="1 2" key="1">
    <citation type="submission" date="2014-06" db="EMBL/GenBank/DDBJ databases">
        <authorList>
            <person name="Swart Estienne"/>
        </authorList>
    </citation>
    <scope>NUCLEOTIDE SEQUENCE [LARGE SCALE GENOMIC DNA]</scope>
    <source>
        <strain evidence="1 2">130c</strain>
    </source>
</reference>
<name>A0A077ZS51_STYLE</name>
<gene>
    <name evidence="1" type="primary">Contig13831.g14758</name>
    <name evidence="1" type="ORF">STYLEM_238</name>
</gene>
<evidence type="ECO:0000313" key="2">
    <source>
        <dbReference type="Proteomes" id="UP000039865"/>
    </source>
</evidence>
<keyword evidence="2" id="KW-1185">Reference proteome</keyword>
<dbReference type="AlphaFoldDB" id="A0A077ZS51"/>
<accession>A0A077ZS51</accession>
<dbReference type="Proteomes" id="UP000039865">
    <property type="component" value="Unassembled WGS sequence"/>
</dbReference>
<organism evidence="1 2">
    <name type="scientific">Stylonychia lemnae</name>
    <name type="common">Ciliate</name>
    <dbReference type="NCBI Taxonomy" id="5949"/>
    <lineage>
        <taxon>Eukaryota</taxon>
        <taxon>Sar</taxon>
        <taxon>Alveolata</taxon>
        <taxon>Ciliophora</taxon>
        <taxon>Intramacronucleata</taxon>
        <taxon>Spirotrichea</taxon>
        <taxon>Stichotrichia</taxon>
        <taxon>Sporadotrichida</taxon>
        <taxon>Oxytrichidae</taxon>
        <taxon>Stylonychinae</taxon>
        <taxon>Stylonychia</taxon>
    </lineage>
</organism>
<dbReference type="EMBL" id="CCKQ01000235">
    <property type="protein sequence ID" value="CDW71296.1"/>
    <property type="molecule type" value="Genomic_DNA"/>
</dbReference>